<organism evidence="1 2">
    <name type="scientific">Parapedobacter defluvii</name>
    <dbReference type="NCBI Taxonomy" id="2045106"/>
    <lineage>
        <taxon>Bacteria</taxon>
        <taxon>Pseudomonadati</taxon>
        <taxon>Bacteroidota</taxon>
        <taxon>Sphingobacteriia</taxon>
        <taxon>Sphingobacteriales</taxon>
        <taxon>Sphingobacteriaceae</taxon>
        <taxon>Parapedobacter</taxon>
    </lineage>
</organism>
<evidence type="ECO:0000313" key="2">
    <source>
        <dbReference type="Proteomes" id="UP000597338"/>
    </source>
</evidence>
<protein>
    <submittedName>
        <fullName evidence="1">Uncharacterized protein</fullName>
    </submittedName>
</protein>
<keyword evidence="2" id="KW-1185">Reference proteome</keyword>
<proteinExistence type="predicted"/>
<gene>
    <name evidence="1" type="ORF">GCM10011386_04200</name>
</gene>
<comment type="caution">
    <text evidence="1">The sequence shown here is derived from an EMBL/GenBank/DDBJ whole genome shotgun (WGS) entry which is preliminary data.</text>
</comment>
<dbReference type="Proteomes" id="UP000597338">
    <property type="component" value="Unassembled WGS sequence"/>
</dbReference>
<accession>A0ABQ1L520</accession>
<evidence type="ECO:0000313" key="1">
    <source>
        <dbReference type="EMBL" id="GGC15542.1"/>
    </source>
</evidence>
<name>A0ABQ1L520_9SPHI</name>
<dbReference type="EMBL" id="BMIK01000001">
    <property type="protein sequence ID" value="GGC15542.1"/>
    <property type="molecule type" value="Genomic_DNA"/>
</dbReference>
<reference evidence="2" key="1">
    <citation type="journal article" date="2019" name="Int. J. Syst. Evol. Microbiol.">
        <title>The Global Catalogue of Microorganisms (GCM) 10K type strain sequencing project: providing services to taxonomists for standard genome sequencing and annotation.</title>
        <authorList>
            <consortium name="The Broad Institute Genomics Platform"/>
            <consortium name="The Broad Institute Genome Sequencing Center for Infectious Disease"/>
            <person name="Wu L."/>
            <person name="Ma J."/>
        </authorList>
    </citation>
    <scope>NUCLEOTIDE SEQUENCE [LARGE SCALE GENOMIC DNA]</scope>
    <source>
        <strain evidence="2">CGMCC 1.15342</strain>
    </source>
</reference>
<sequence length="460" mass="51979">MSAQFFISLNRWAMFRILGLLASLLLYMETTQAMLQRSTPLPDSTFETVGVYLWPSWARETTGDYEFWKASGYNTIFFLVTGISFVPPAVRDANLVAYRKRIEDAQEAGFKVGIVLLSNISKTGHSYDPRDEQQMTGRLADIKLVIQSLSIANSITFFAGDPGGAPSKLGSDGVKYFWEMALKVQAMVGQYAPHSLFNINLWAITHWDDINISPFSVDFWRKEVEYSKVLLANTDFKETGIEFPLHNYYRSLALHEYTKAGLEPEKYPTKQDIADLYARGVKQQWAWPYFLIDEVDDGYTGYLISKVHPTQSETRYIRDIVVVSRKLGLNGMIVNAAIDSLGFQTEVLNVYALGRMCSDPLLTPEQVIDDFAGLIANADTRRVLADVLMFVENNSTWEASIPPSFRMPSFNSKYKQANAALDALAYVEANTAFQFPLPIAPEEYLERLRTRLLDIAGSEL</sequence>